<protein>
    <submittedName>
        <fullName evidence="1">Uncharacterized protein</fullName>
    </submittedName>
</protein>
<dbReference type="KEGG" id="bcai:K788_0000414"/>
<reference evidence="1 2" key="1">
    <citation type="journal article" date="2014" name="Genome Announc.">
        <title>Draft Genome Sequence of the Haloacid-Degrading Burkholderia caribensis Strain MBA4.</title>
        <authorList>
            <person name="Pan Y."/>
            <person name="Kong K.F."/>
            <person name="Tsang J.S."/>
        </authorList>
    </citation>
    <scope>NUCLEOTIDE SEQUENCE [LARGE SCALE GENOMIC DNA]</scope>
    <source>
        <strain evidence="1 2">MBA4</strain>
    </source>
</reference>
<dbReference type="Proteomes" id="UP000019146">
    <property type="component" value="Chromosome 2"/>
</dbReference>
<gene>
    <name evidence="1" type="ORF">K788_0000414</name>
</gene>
<accession>A0A0P0RIM5</accession>
<sequence length="40" mass="4859">MHHNRSSEFEHSKHESAPIAAWRFAHSRMCNRIRTRQSIR</sequence>
<proteinExistence type="predicted"/>
<evidence type="ECO:0000313" key="1">
    <source>
        <dbReference type="EMBL" id="ALL68547.1"/>
    </source>
</evidence>
<dbReference type="AlphaFoldDB" id="A0A0P0RIM5"/>
<organism evidence="1 2">
    <name type="scientific">Paraburkholderia caribensis MBA4</name>
    <dbReference type="NCBI Taxonomy" id="1323664"/>
    <lineage>
        <taxon>Bacteria</taxon>
        <taxon>Pseudomonadati</taxon>
        <taxon>Pseudomonadota</taxon>
        <taxon>Betaproteobacteria</taxon>
        <taxon>Burkholderiales</taxon>
        <taxon>Burkholderiaceae</taxon>
        <taxon>Paraburkholderia</taxon>
    </lineage>
</organism>
<name>A0A0P0RIM5_9BURK</name>
<evidence type="ECO:0000313" key="2">
    <source>
        <dbReference type="Proteomes" id="UP000019146"/>
    </source>
</evidence>
<dbReference type="EMBL" id="CP012747">
    <property type="protein sequence ID" value="ALL68547.1"/>
    <property type="molecule type" value="Genomic_DNA"/>
</dbReference>